<dbReference type="KEGG" id="mshg:MSG_03564"/>
<dbReference type="RefSeq" id="WP_096441600.1">
    <property type="nucleotide sequence ID" value="NZ_AP018164.1"/>
</dbReference>
<dbReference type="InterPro" id="IPR013786">
    <property type="entry name" value="AcylCoA_DH/ox_N"/>
</dbReference>
<protein>
    <submittedName>
        <fullName evidence="6">Acyl-CoA dehydrogenase</fullName>
    </submittedName>
</protein>
<dbReference type="EMBL" id="AP018164">
    <property type="protein sequence ID" value="BAX93694.1"/>
    <property type="molecule type" value="Genomic_DNA"/>
</dbReference>
<keyword evidence="4" id="KW-0274">FAD</keyword>
<dbReference type="InterPro" id="IPR036250">
    <property type="entry name" value="AcylCo_DH-like_C"/>
</dbReference>
<evidence type="ECO:0000313" key="7">
    <source>
        <dbReference type="Proteomes" id="UP000217736"/>
    </source>
</evidence>
<organism evidence="6 7">
    <name type="scientific">Mycobacterium shigaense</name>
    <dbReference type="NCBI Taxonomy" id="722731"/>
    <lineage>
        <taxon>Bacteria</taxon>
        <taxon>Bacillati</taxon>
        <taxon>Actinomycetota</taxon>
        <taxon>Actinomycetes</taxon>
        <taxon>Mycobacteriales</taxon>
        <taxon>Mycobacteriaceae</taxon>
        <taxon>Mycobacterium</taxon>
        <taxon>Mycobacterium simiae complex</taxon>
    </lineage>
</organism>
<evidence type="ECO:0000313" key="6">
    <source>
        <dbReference type="EMBL" id="BAX93694.1"/>
    </source>
</evidence>
<evidence type="ECO:0000256" key="2">
    <source>
        <dbReference type="ARBA" id="ARBA00009347"/>
    </source>
</evidence>
<proteinExistence type="inferred from homology"/>
<dbReference type="GO" id="GO:0050660">
    <property type="term" value="F:flavin adenine dinucleotide binding"/>
    <property type="evidence" value="ECO:0007669"/>
    <property type="project" value="InterPro"/>
</dbReference>
<evidence type="ECO:0000256" key="3">
    <source>
        <dbReference type="ARBA" id="ARBA00022630"/>
    </source>
</evidence>
<evidence type="ECO:0000256" key="4">
    <source>
        <dbReference type="ARBA" id="ARBA00022827"/>
    </source>
</evidence>
<evidence type="ECO:0000256" key="5">
    <source>
        <dbReference type="ARBA" id="ARBA00023002"/>
    </source>
</evidence>
<dbReference type="SUPFAM" id="SSF47203">
    <property type="entry name" value="Acyl-CoA dehydrogenase C-terminal domain-like"/>
    <property type="match status" value="1"/>
</dbReference>
<keyword evidence="7" id="KW-1185">Reference proteome</keyword>
<accession>A0A1Z4EL28</accession>
<name>A0A1Z4EL28_9MYCO</name>
<dbReference type="SUPFAM" id="SSF56645">
    <property type="entry name" value="Acyl-CoA dehydrogenase NM domain-like"/>
    <property type="match status" value="1"/>
</dbReference>
<dbReference type="OrthoDB" id="4687507at2"/>
<evidence type="ECO:0000256" key="1">
    <source>
        <dbReference type="ARBA" id="ARBA00001974"/>
    </source>
</evidence>
<dbReference type="Pfam" id="PF00441">
    <property type="entry name" value="Acyl-CoA_dh_1"/>
    <property type="match status" value="1"/>
</dbReference>
<dbReference type="PANTHER" id="PTHR43884">
    <property type="entry name" value="ACYL-COA DEHYDROGENASE"/>
    <property type="match status" value="1"/>
</dbReference>
<comment type="similarity">
    <text evidence="2">Belongs to the acyl-CoA dehydrogenase family.</text>
</comment>
<keyword evidence="3" id="KW-0285">Flavoprotein</keyword>
<keyword evidence="5" id="KW-0560">Oxidoreductase</keyword>
<dbReference type="AlphaFoldDB" id="A0A1Z4EL28"/>
<dbReference type="InterPro" id="IPR009100">
    <property type="entry name" value="AcylCoA_DH/oxidase_NM_dom_sf"/>
</dbReference>
<dbReference type="InterPro" id="IPR009075">
    <property type="entry name" value="AcylCo_DH/oxidase_C"/>
</dbReference>
<dbReference type="Gene3D" id="1.20.140.10">
    <property type="entry name" value="Butyryl-CoA Dehydrogenase, subunit A, domain 3"/>
    <property type="match status" value="1"/>
</dbReference>
<dbReference type="PANTHER" id="PTHR43884:SF20">
    <property type="entry name" value="ACYL-COA DEHYDROGENASE FADE28"/>
    <property type="match status" value="1"/>
</dbReference>
<dbReference type="Gene3D" id="1.10.540.10">
    <property type="entry name" value="Acyl-CoA dehydrogenase/oxidase, N-terminal domain"/>
    <property type="match status" value="1"/>
</dbReference>
<dbReference type="GO" id="GO:0003995">
    <property type="term" value="F:acyl-CoA dehydrogenase activity"/>
    <property type="evidence" value="ECO:0007669"/>
    <property type="project" value="TreeGrafter"/>
</dbReference>
<dbReference type="Pfam" id="PF02771">
    <property type="entry name" value="Acyl-CoA_dh_N"/>
    <property type="match status" value="1"/>
</dbReference>
<reference evidence="7" key="1">
    <citation type="submission" date="2017-06" db="EMBL/GenBank/DDBJ databases">
        <title>Complete Genome Sequence of Mycobacterium shigaense.</title>
        <authorList>
            <person name="Fukano H."/>
            <person name="Yoshida M."/>
            <person name="Kazumi Y."/>
            <person name="Ogura Y."/>
            <person name="Mitarai S."/>
            <person name="Hayashi T."/>
            <person name="Hoshino Y."/>
        </authorList>
    </citation>
    <scope>NUCLEOTIDE SEQUENCE [LARGE SCALE GENOMIC DNA]</scope>
    <source>
        <strain evidence="7">UN-152</strain>
    </source>
</reference>
<sequence length="356" mass="36569">MDVGLTSEQLSLRDTARDVLRTECPPDAAHQAISDPERWRALWKTVVDLGWTELAAPDADGEFGPVELTLVLEECGAALAPIPLLSSVGLAAGVLRAAGPAAEPVLADIAAGMVATLAAHGPGSRLPGATTTLRDGRLRGRAVAVPHLTRAELLVTLAITEDGPAAAVLRCGDGVTVSPRESTDPAQPTADAEIDAEPLVVVPVDIDAALTAPLVAAAAELVGTATAALHRSVEHAKSRRQFGSPIGAFQGIKHALADNYVGIERARSLTYAATARLGAADGWTAAALAKAAAGDAATNCARTAVQVHGALGQTWEHDAHLYVRHAWQGATLLGDSRALYHEVGHRFAAGFTGGAA</sequence>
<dbReference type="Proteomes" id="UP000217736">
    <property type="component" value="Chromosome"/>
</dbReference>
<gene>
    <name evidence="6" type="ORF">MSG_03564</name>
</gene>
<comment type="cofactor">
    <cofactor evidence="1">
        <name>FAD</name>
        <dbReference type="ChEBI" id="CHEBI:57692"/>
    </cofactor>
</comment>
<dbReference type="InterPro" id="IPR037069">
    <property type="entry name" value="AcylCoA_DH/ox_N_sf"/>
</dbReference>